<dbReference type="Proteomes" id="UP001642484">
    <property type="component" value="Unassembled WGS sequence"/>
</dbReference>
<reference evidence="2 3" key="1">
    <citation type="submission" date="2024-02" db="EMBL/GenBank/DDBJ databases">
        <authorList>
            <person name="Chen Y."/>
            <person name="Shah S."/>
            <person name="Dougan E. K."/>
            <person name="Thang M."/>
            <person name="Chan C."/>
        </authorList>
    </citation>
    <scope>NUCLEOTIDE SEQUENCE [LARGE SCALE GENOMIC DNA]</scope>
</reference>
<keyword evidence="3" id="KW-1185">Reference proteome</keyword>
<evidence type="ECO:0000313" key="3">
    <source>
        <dbReference type="Proteomes" id="UP001642484"/>
    </source>
</evidence>
<feature type="region of interest" description="Disordered" evidence="1">
    <location>
        <begin position="1"/>
        <end position="30"/>
    </location>
</feature>
<protein>
    <submittedName>
        <fullName evidence="2">Uncharacterized protein</fullName>
    </submittedName>
</protein>
<gene>
    <name evidence="2" type="ORF">CCMP2556_LOCUS8852</name>
</gene>
<comment type="caution">
    <text evidence="2">The sequence shown here is derived from an EMBL/GenBank/DDBJ whole genome shotgun (WGS) entry which is preliminary data.</text>
</comment>
<sequence>MPPRKKAKASKQASAIAAGTETVAAPSDMSDAPGLIAKTLEIVEGIFSLRHSDSKMIHTKPAGGLEPKDGVFAWPILHGGTFKEIAQRAWFEPDRLLELSAKLVRKCGLTDSDDQTEFLQEFCKVEVWPPEKGSQFNTSILSWSFDDGAFWRGKAVAMSEVVNYARSIASTRFREAHGVGGSATLCLRLPGPSLKPVNLAVGSLYFHDGSQKALAAFICWLALLLASDSPTVDEGDFYHAQVITLVSSLLQIRTVFKASVGQGDEIDSAISRIVKQNVDSKVQPVSSLTWASILATLGEGTSLEAAIARYNQHPEVQAFEGGGVGSISLDGRKRQAVRNFYERTSPAAMEILLRTTHDIAWSLGPFGEYFGSYNFCFLQSTCPMESSQPMEADIMTPLPNEPCVPVDWSLMMTSAAQKMLFLRILSHWDMSTASFPVHQKKRYRMAVEELQKLRNIIVLYEQIRHHLRSRLPPHVADEWDRDVTSSSCRDSDLAALLQVRPARFAISVLQSEQQAAKQELINAEHKKVEDKAAQQAEVDNAQFAFFKGALSRDHAKIEQAQLAPRLVKQKLHAKQVAHNAKQAAEGESACRGYQDTYLRVIALDKIEHAAAEISKMKQHMANVTKVSPDSVHVVGFCDYNVPGARQSTKAESLAQGISLCNDMGVQRQNCSIILLPDNAKDSSLRGLWDEEKQIMETLFAQKQSVDVQFVDLFTRDARTENRSSMRRWAAGRVVIHCDTKSDNVWLDSELAICGRPVGKCESEKGAPCSILPRSNMLLLPEAASPDSDLKLAERVRPSPEQTSAQKGTARLELLLDSLFRHTKVQEPCLIVNLTGYVEELATSVLNLRMKGQMSGDGGNFNWTNLFYLSVHTLDSKMGCQYARTRVSRELLDAWLSRRISFNGKKFSDEPVTLTDEDLSELKQIPGAECVRSVDSLGLEVLVREGTKLSIHRDQARLWQSKENFQEEFEALRKTHVETHEMMLAPIIQQSASGVSSEAIVAHEDETGEDDPEPNEEEETGRPSAPEPVTFESLDKLLATDPLVAKTASEISGVEMIKTTSGRLFLLSEKTKAIPRYGILGGFGTGKYVPQDDEGEGLAVDWPAGDRTLVQVDHSSISADASHQEVMSLYKFLTHLERVKRLTEYKISYTDCARCGEGGSSSDGFNVCLKQPHKYKFLGSAEKVSSKSFFGQSMAAVEASNTIGKVFRFRFERVNSCIKIQKPYCMALKGMTLKAKQPLQVA</sequence>
<name>A0ABP0IZF5_9DINO</name>
<accession>A0ABP0IZF5</accession>
<feature type="compositionally biased region" description="Acidic residues" evidence="1">
    <location>
        <begin position="1005"/>
        <end position="1018"/>
    </location>
</feature>
<feature type="region of interest" description="Disordered" evidence="1">
    <location>
        <begin position="993"/>
        <end position="1027"/>
    </location>
</feature>
<dbReference type="EMBL" id="CAXAMN010004058">
    <property type="protein sequence ID" value="CAK9007468.1"/>
    <property type="molecule type" value="Genomic_DNA"/>
</dbReference>
<organism evidence="2 3">
    <name type="scientific">Durusdinium trenchii</name>
    <dbReference type="NCBI Taxonomy" id="1381693"/>
    <lineage>
        <taxon>Eukaryota</taxon>
        <taxon>Sar</taxon>
        <taxon>Alveolata</taxon>
        <taxon>Dinophyceae</taxon>
        <taxon>Suessiales</taxon>
        <taxon>Symbiodiniaceae</taxon>
        <taxon>Durusdinium</taxon>
    </lineage>
</organism>
<evidence type="ECO:0000313" key="2">
    <source>
        <dbReference type="EMBL" id="CAK9007468.1"/>
    </source>
</evidence>
<proteinExistence type="predicted"/>
<evidence type="ECO:0000256" key="1">
    <source>
        <dbReference type="SAM" id="MobiDB-lite"/>
    </source>
</evidence>